<dbReference type="AlphaFoldDB" id="A0A4Z0Q2Y3"/>
<dbReference type="SUPFAM" id="SSF101967">
    <property type="entry name" value="Adhesin YadA, collagen-binding domain"/>
    <property type="match status" value="1"/>
</dbReference>
<dbReference type="PROSITE" id="PS51688">
    <property type="entry name" value="ICA"/>
    <property type="match status" value="1"/>
</dbReference>
<evidence type="ECO:0000313" key="5">
    <source>
        <dbReference type="Proteomes" id="UP000297549"/>
    </source>
</evidence>
<feature type="transmembrane region" description="Helical" evidence="1">
    <location>
        <begin position="381"/>
        <end position="400"/>
    </location>
</feature>
<accession>A0A4Z0Q2Y3</accession>
<keyword evidence="1" id="KW-0812">Transmembrane</keyword>
<organism evidence="4 5">
    <name type="scientific">Hymenobacter aquaticus</name>
    <dbReference type="NCBI Taxonomy" id="1867101"/>
    <lineage>
        <taxon>Bacteria</taxon>
        <taxon>Pseudomonadati</taxon>
        <taxon>Bacteroidota</taxon>
        <taxon>Cytophagia</taxon>
        <taxon>Cytophagales</taxon>
        <taxon>Hymenobacteraceae</taxon>
        <taxon>Hymenobacter</taxon>
    </lineage>
</organism>
<dbReference type="EMBL" id="SRLC01000001">
    <property type="protein sequence ID" value="TGE23944.1"/>
    <property type="molecule type" value="Genomic_DNA"/>
</dbReference>
<proteinExistence type="predicted"/>
<keyword evidence="2" id="KW-0732">Signal</keyword>
<dbReference type="InterPro" id="IPR011049">
    <property type="entry name" value="Serralysin-like_metalloprot_C"/>
</dbReference>
<keyword evidence="1" id="KW-0472">Membrane</keyword>
<dbReference type="Pfam" id="PF13884">
    <property type="entry name" value="Peptidase_S74"/>
    <property type="match status" value="1"/>
</dbReference>
<dbReference type="Pfam" id="PF05658">
    <property type="entry name" value="YadA_head"/>
    <property type="match status" value="2"/>
</dbReference>
<dbReference type="RefSeq" id="WP_167856710.1">
    <property type="nucleotide sequence ID" value="NZ_SRLC01000001.1"/>
</dbReference>
<evidence type="ECO:0000256" key="2">
    <source>
        <dbReference type="SAM" id="SignalP"/>
    </source>
</evidence>
<dbReference type="InterPro" id="IPR008640">
    <property type="entry name" value="Adhesin_Head_dom"/>
</dbReference>
<comment type="caution">
    <text evidence="4">The sequence shown here is derived from an EMBL/GenBank/DDBJ whole genome shotgun (WGS) entry which is preliminary data.</text>
</comment>
<name>A0A4Z0Q2Y3_9BACT</name>
<evidence type="ECO:0000259" key="3">
    <source>
        <dbReference type="PROSITE" id="PS51688"/>
    </source>
</evidence>
<feature type="domain" description="Peptidase S74" evidence="3">
    <location>
        <begin position="258"/>
        <end position="359"/>
    </location>
</feature>
<keyword evidence="1" id="KW-1133">Transmembrane helix</keyword>
<keyword evidence="5" id="KW-1185">Reference proteome</keyword>
<evidence type="ECO:0000313" key="4">
    <source>
        <dbReference type="EMBL" id="TGE23944.1"/>
    </source>
</evidence>
<dbReference type="InterPro" id="IPR030392">
    <property type="entry name" value="S74_ICA"/>
</dbReference>
<dbReference type="Gene3D" id="2.150.10.10">
    <property type="entry name" value="Serralysin-like metalloprotease, C-terminal"/>
    <property type="match status" value="1"/>
</dbReference>
<reference evidence="4 5" key="1">
    <citation type="submission" date="2019-04" db="EMBL/GenBank/DDBJ databases">
        <authorList>
            <person name="Feng G."/>
            <person name="Zhang J."/>
            <person name="Zhu H."/>
        </authorList>
    </citation>
    <scope>NUCLEOTIDE SEQUENCE [LARGE SCALE GENOMIC DNA]</scope>
    <source>
        <strain evidence="4 5">JCM 31653</strain>
    </source>
</reference>
<protein>
    <recommendedName>
        <fullName evidence="3">Peptidase S74 domain-containing protein</fullName>
    </recommendedName>
</protein>
<feature type="signal peptide" evidence="2">
    <location>
        <begin position="1"/>
        <end position="38"/>
    </location>
</feature>
<feature type="chain" id="PRO_5021447500" description="Peptidase S74 domain-containing protein" evidence="2">
    <location>
        <begin position="39"/>
        <end position="406"/>
    </location>
</feature>
<evidence type="ECO:0000256" key="1">
    <source>
        <dbReference type="SAM" id="Phobius"/>
    </source>
</evidence>
<sequence length="406" mass="42410">MHRLPSLILMDNFSALLRRAAGLLALALALLPPLAASAQGPDTLLVVRKRNPSAARLTVFSTGGLLLGGDYDGDAFGQYVPAEGSGTRLVWYPEKAAFRAGSINGTQWDAANIGNYSTAAGYNCRASGDYTAAFGKDVTAAQINAFAVGEYSIASGAASVALGYDAHTNARQGSFVFADRSVTHDNSGANNNAFRAGVNHSANWRVTGGFRVFTSSNLTTGVTFQSGSVTSNWGQSNAVISTSTGAYLSTGGTWTNTSDRRKKHRFEVVAGEDVLRRLRQVPITRWSYKADPATVRHLGPIAQDFRRAFGLGPDSISISTVDADGVALAGVQALDARTTAQARQLAALQAENAALKTRLDALERRALAAATVPAPGPSATAGLPLAAAVLLAGGGLGMLLRRRVNE</sequence>
<dbReference type="Proteomes" id="UP000297549">
    <property type="component" value="Unassembled WGS sequence"/>
</dbReference>
<gene>
    <name evidence="4" type="ORF">E5K00_01645</name>
</gene>
<dbReference type="GO" id="GO:0019867">
    <property type="term" value="C:outer membrane"/>
    <property type="evidence" value="ECO:0007669"/>
    <property type="project" value="InterPro"/>
</dbReference>